<evidence type="ECO:0000256" key="1">
    <source>
        <dbReference type="SAM" id="Phobius"/>
    </source>
</evidence>
<feature type="transmembrane region" description="Helical" evidence="1">
    <location>
        <begin position="12"/>
        <end position="32"/>
    </location>
</feature>
<feature type="transmembrane region" description="Helical" evidence="1">
    <location>
        <begin position="58"/>
        <end position="78"/>
    </location>
</feature>
<dbReference type="eggNOG" id="ENOG5032NI0">
    <property type="taxonomic scope" value="Bacteria"/>
</dbReference>
<keyword evidence="1" id="KW-1133">Transmembrane helix</keyword>
<dbReference type="RefSeq" id="WP_005541480.1">
    <property type="nucleotide sequence ID" value="NZ_JH378835.1"/>
</dbReference>
<dbReference type="Proteomes" id="UP000003011">
    <property type="component" value="Unassembled WGS sequence"/>
</dbReference>
<gene>
    <name evidence="2" type="ORF">HMPREF9333_01702</name>
</gene>
<proteinExistence type="predicted"/>
<keyword evidence="1" id="KW-0812">Transmembrane</keyword>
<feature type="transmembrane region" description="Helical" evidence="1">
    <location>
        <begin position="90"/>
        <end position="123"/>
    </location>
</feature>
<evidence type="ECO:0000313" key="2">
    <source>
        <dbReference type="EMBL" id="EHI55082.1"/>
    </source>
</evidence>
<sequence length="169" mass="19561">MNFKIIFTEAVFWSILWTVMVSISIRIFPFTIEHDYPDDVRKAANISKPSKKHKRNGIIFAAISFLILFGLLISFAILEYNGKELSFSKIFFHLWIICITWNIIDLFIIDWLLICSLSVKYFLLPGTETCNANKNYIFHFIGFLKGCITMSIISALFTAVSYIILLLLK</sequence>
<evidence type="ECO:0000313" key="3">
    <source>
        <dbReference type="Proteomes" id="UP000003011"/>
    </source>
</evidence>
<name>G5GJG2_9FIRM</name>
<dbReference type="HOGENOM" id="CLU_111586_1_0_9"/>
<dbReference type="AlphaFoldDB" id="G5GJG2"/>
<keyword evidence="3" id="KW-1185">Reference proteome</keyword>
<dbReference type="PATRIC" id="fig|679200.3.peg.1799"/>
<reference evidence="2 3" key="1">
    <citation type="submission" date="2011-08" db="EMBL/GenBank/DDBJ databases">
        <title>The Genome Sequence of Johnsonella ignava ATCC 51276.</title>
        <authorList>
            <consortium name="The Broad Institute Genome Sequencing Platform"/>
            <person name="Earl A."/>
            <person name="Ward D."/>
            <person name="Feldgarden M."/>
            <person name="Gevers D."/>
            <person name="Izard J."/>
            <person name="Blanton J.M."/>
            <person name="Baranova O.V."/>
            <person name="Dewhirst F.E."/>
            <person name="Young S.K."/>
            <person name="Zeng Q."/>
            <person name="Gargeya S."/>
            <person name="Fitzgerald M."/>
            <person name="Haas B."/>
            <person name="Abouelleil A."/>
            <person name="Alvarado L."/>
            <person name="Arachchi H.M."/>
            <person name="Berlin A."/>
            <person name="Brown A."/>
            <person name="Chapman S.B."/>
            <person name="Chen Z."/>
            <person name="Dunbar C."/>
            <person name="Freedman E."/>
            <person name="Gearin G."/>
            <person name="Gellesch M."/>
            <person name="Goldberg J."/>
            <person name="Griggs A."/>
            <person name="Gujja S."/>
            <person name="Heiman D."/>
            <person name="Howarth C."/>
            <person name="Larson L."/>
            <person name="Lui A."/>
            <person name="MacDonald P.J.P."/>
            <person name="Montmayeur A."/>
            <person name="Murphy C."/>
            <person name="Neiman D."/>
            <person name="Pearson M."/>
            <person name="Priest M."/>
            <person name="Roberts A."/>
            <person name="Saif S."/>
            <person name="Shea T."/>
            <person name="Shenoy N."/>
            <person name="Sisk P."/>
            <person name="Stolte C."/>
            <person name="Sykes S."/>
            <person name="Wortman J."/>
            <person name="Nusbaum C."/>
            <person name="Birren B."/>
        </authorList>
    </citation>
    <scope>NUCLEOTIDE SEQUENCE [LARGE SCALE GENOMIC DNA]</scope>
    <source>
        <strain evidence="2 3">ATCC 51276</strain>
    </source>
</reference>
<keyword evidence="1" id="KW-0472">Membrane</keyword>
<comment type="caution">
    <text evidence="2">The sequence shown here is derived from an EMBL/GenBank/DDBJ whole genome shotgun (WGS) entry which is preliminary data.</text>
</comment>
<protein>
    <submittedName>
        <fullName evidence="2">Uncharacterized protein</fullName>
    </submittedName>
</protein>
<feature type="transmembrane region" description="Helical" evidence="1">
    <location>
        <begin position="143"/>
        <end position="168"/>
    </location>
</feature>
<accession>G5GJG2</accession>
<dbReference type="EMBL" id="ACZL01000029">
    <property type="protein sequence ID" value="EHI55082.1"/>
    <property type="molecule type" value="Genomic_DNA"/>
</dbReference>
<organism evidence="2 3">
    <name type="scientific">Johnsonella ignava ATCC 51276</name>
    <dbReference type="NCBI Taxonomy" id="679200"/>
    <lineage>
        <taxon>Bacteria</taxon>
        <taxon>Bacillati</taxon>
        <taxon>Bacillota</taxon>
        <taxon>Clostridia</taxon>
        <taxon>Lachnospirales</taxon>
        <taxon>Lachnospiraceae</taxon>
        <taxon>Johnsonella</taxon>
    </lineage>
</organism>